<organism evidence="1 2">
    <name type="scientific">Paramuribaculum intestinale</name>
    <dbReference type="NCBI Taxonomy" id="2094151"/>
    <lineage>
        <taxon>Bacteria</taxon>
        <taxon>Pseudomonadati</taxon>
        <taxon>Bacteroidota</taxon>
        <taxon>Bacteroidia</taxon>
        <taxon>Bacteroidales</taxon>
        <taxon>Muribaculaceae</taxon>
        <taxon>Paramuribaculum</taxon>
    </lineage>
</organism>
<accession>A0A2V1IYH2</accession>
<keyword evidence="2" id="KW-1185">Reference proteome</keyword>
<proteinExistence type="predicted"/>
<dbReference type="GO" id="GO:0006261">
    <property type="term" value="P:DNA-templated DNA replication"/>
    <property type="evidence" value="ECO:0007669"/>
    <property type="project" value="TreeGrafter"/>
</dbReference>
<dbReference type="InterPro" id="IPR050238">
    <property type="entry name" value="DNA_Rep/Repair_Clamp_Loader"/>
</dbReference>
<dbReference type="PANTHER" id="PTHR11669:SF8">
    <property type="entry name" value="DNA POLYMERASE III SUBUNIT DELTA"/>
    <property type="match status" value="1"/>
</dbReference>
<dbReference type="SUPFAM" id="SSF52540">
    <property type="entry name" value="P-loop containing nucleoside triphosphate hydrolases"/>
    <property type="match status" value="1"/>
</dbReference>
<dbReference type="AlphaFoldDB" id="A0A2V1IYH2"/>
<evidence type="ECO:0000313" key="1">
    <source>
        <dbReference type="EMBL" id="PWB08037.1"/>
    </source>
</evidence>
<dbReference type="EMBL" id="PUBV01000008">
    <property type="protein sequence ID" value="PWB08037.1"/>
    <property type="molecule type" value="Genomic_DNA"/>
</dbReference>
<gene>
    <name evidence="1" type="ORF">C5O25_05430</name>
</gene>
<evidence type="ECO:0000313" key="2">
    <source>
        <dbReference type="Proteomes" id="UP000244925"/>
    </source>
</evidence>
<dbReference type="Proteomes" id="UP000244925">
    <property type="component" value="Unassembled WGS sequence"/>
</dbReference>
<sequence>MDGHADARPVRGRSAFSAHLLTQCHAQRGESPPTGIMRFADIPGHEAVKSRLRQMADSGRIPHALLLEGPAGTGKMALARAFVQYVCCTDRQGGDSCGQCPSCLQHQSFNHIDTHYTYPTVKKEGSDSAPVSDDYAAQWRDYMHGRLYMDFDQWADSFGRRNAQPVIYVNESAALIHKLSFTSHRSPYKSVVLWMPERLNSDTANKLLKLIEEPYPDTIFVMVSDEPGKILPTIYSRLQRIEVKRLPDEEVAAYLTARHAIDPAEALMLAHNAEGSTTAALRMIDTRSDTHAFFEFFTRLMRLAYQRKIAELRGLASELAALGREKEIKFYDYCARLTRENFVYNFRVDKLNYMSREEQQFSVNFSRFINENNVEKIIATFDDARTDIAGNGNGKIINLDVAIKIILLLKQ</sequence>
<dbReference type="InterPro" id="IPR027417">
    <property type="entry name" value="P-loop_NTPase"/>
</dbReference>
<reference evidence="2" key="1">
    <citation type="submission" date="2018-02" db="EMBL/GenBank/DDBJ databases">
        <authorList>
            <person name="Clavel T."/>
            <person name="Strowig T."/>
        </authorList>
    </citation>
    <scope>NUCLEOTIDE SEQUENCE [LARGE SCALE GENOMIC DNA]</scope>
    <source>
        <strain evidence="2">DSM 100764</strain>
    </source>
</reference>
<name>A0A2V1IYH2_9BACT</name>
<dbReference type="PANTHER" id="PTHR11669">
    <property type="entry name" value="REPLICATION FACTOR C / DNA POLYMERASE III GAMMA-TAU SUBUNIT"/>
    <property type="match status" value="1"/>
</dbReference>
<dbReference type="Pfam" id="PF13177">
    <property type="entry name" value="DNA_pol3_delta2"/>
    <property type="match status" value="1"/>
</dbReference>
<protein>
    <submittedName>
        <fullName evidence="1">DNA polymerase III subunit delta</fullName>
    </submittedName>
</protein>
<dbReference type="Gene3D" id="3.40.50.300">
    <property type="entry name" value="P-loop containing nucleotide triphosphate hydrolases"/>
    <property type="match status" value="1"/>
</dbReference>
<comment type="caution">
    <text evidence="1">The sequence shown here is derived from an EMBL/GenBank/DDBJ whole genome shotgun (WGS) entry which is preliminary data.</text>
</comment>